<name>W2QQT0_PHYN3</name>
<dbReference type="Proteomes" id="UP000018817">
    <property type="component" value="Unassembled WGS sequence"/>
</dbReference>
<dbReference type="AlphaFoldDB" id="W2QQT0"/>
<dbReference type="VEuPathDB" id="FungiDB:PPTG_21919"/>
<sequence length="114" mass="12886">MAVESGDATLYGIKISLDCNIEFEDFCPKVKDKSPSGLPLATSPWMKMKPLLWLQALGRLNSTSRKSKMPEEVALCQTWSALIENFNKAAKAYRTRIVAVRQCFESFYTFARAK</sequence>
<reference evidence="1 2" key="2">
    <citation type="submission" date="2013-11" db="EMBL/GenBank/DDBJ databases">
        <title>The Genome Sequence of Phytophthora parasitica INRA-310.</title>
        <authorList>
            <consortium name="The Broad Institute Genomics Platform"/>
            <person name="Russ C."/>
            <person name="Tyler B."/>
            <person name="Panabieres F."/>
            <person name="Shan W."/>
            <person name="Tripathy S."/>
            <person name="Grunwald N."/>
            <person name="Machado M."/>
            <person name="Johnson C.S."/>
            <person name="Arredondo F."/>
            <person name="Hong C."/>
            <person name="Coffey M."/>
            <person name="Young S.K."/>
            <person name="Zeng Q."/>
            <person name="Gargeya S."/>
            <person name="Fitzgerald M."/>
            <person name="Abouelleil A."/>
            <person name="Alvarado L."/>
            <person name="Chapman S.B."/>
            <person name="Gainer-Dewar J."/>
            <person name="Goldberg J."/>
            <person name="Griggs A."/>
            <person name="Gujja S."/>
            <person name="Hansen M."/>
            <person name="Howarth C."/>
            <person name="Imamovic A."/>
            <person name="Ireland A."/>
            <person name="Larimer J."/>
            <person name="McCowan C."/>
            <person name="Murphy C."/>
            <person name="Pearson M."/>
            <person name="Poon T.W."/>
            <person name="Priest M."/>
            <person name="Roberts A."/>
            <person name="Saif S."/>
            <person name="Shea T."/>
            <person name="Sykes S."/>
            <person name="Wortman J."/>
            <person name="Nusbaum C."/>
            <person name="Birren B."/>
        </authorList>
    </citation>
    <scope>NUCLEOTIDE SEQUENCE [LARGE SCALE GENOMIC DNA]</scope>
    <source>
        <strain evidence="1 2">INRA-310</strain>
    </source>
</reference>
<proteinExistence type="predicted"/>
<protein>
    <submittedName>
        <fullName evidence="1">Uncharacterized protein</fullName>
    </submittedName>
</protein>
<evidence type="ECO:0000313" key="1">
    <source>
        <dbReference type="EMBL" id="ETN15286.1"/>
    </source>
</evidence>
<reference evidence="2" key="1">
    <citation type="submission" date="2011-12" db="EMBL/GenBank/DDBJ databases">
        <authorList>
            <consortium name="The Broad Institute Genome Sequencing Platform"/>
            <person name="Russ C."/>
            <person name="Tyler B."/>
            <person name="Panabieres F."/>
            <person name="Shan W."/>
            <person name="Tripathy S."/>
            <person name="Grunwald N."/>
            <person name="Machado M."/>
            <person name="Young S.K."/>
            <person name="Zeng Q."/>
            <person name="Gargeya S."/>
            <person name="Fitzgerald M."/>
            <person name="Haas B."/>
            <person name="Abouelleil A."/>
            <person name="Alvarado L."/>
            <person name="Arachchi H.M."/>
            <person name="Berlin A."/>
            <person name="Chapman S.B."/>
            <person name="Gearin G."/>
            <person name="Goldberg J."/>
            <person name="Griggs A."/>
            <person name="Gujja S."/>
            <person name="Hansen M."/>
            <person name="Heiman D."/>
            <person name="Howarth C."/>
            <person name="Larimer J."/>
            <person name="Lui A."/>
            <person name="MacDonald P.J.P."/>
            <person name="McCowen C."/>
            <person name="Montmayeur A."/>
            <person name="Murphy C."/>
            <person name="Neiman D."/>
            <person name="Pearson M."/>
            <person name="Priest M."/>
            <person name="Roberts A."/>
            <person name="Saif S."/>
            <person name="Shea T."/>
            <person name="Sisk P."/>
            <person name="Stolte C."/>
            <person name="Sykes S."/>
            <person name="Wortman J."/>
            <person name="Nusbaum C."/>
            <person name="Birren B."/>
        </authorList>
    </citation>
    <scope>NUCLEOTIDE SEQUENCE [LARGE SCALE GENOMIC DNA]</scope>
    <source>
        <strain evidence="2">INRA-310</strain>
    </source>
</reference>
<organism evidence="1 2">
    <name type="scientific">Phytophthora nicotianae (strain INRA-310)</name>
    <name type="common">Phytophthora parasitica</name>
    <dbReference type="NCBI Taxonomy" id="761204"/>
    <lineage>
        <taxon>Eukaryota</taxon>
        <taxon>Sar</taxon>
        <taxon>Stramenopiles</taxon>
        <taxon>Oomycota</taxon>
        <taxon>Peronosporomycetes</taxon>
        <taxon>Peronosporales</taxon>
        <taxon>Peronosporaceae</taxon>
        <taxon>Phytophthora</taxon>
    </lineage>
</organism>
<accession>W2QQT0</accession>
<dbReference type="RefSeq" id="XP_008899335.1">
    <property type="nucleotide sequence ID" value="XM_008901087.1"/>
</dbReference>
<dbReference type="EMBL" id="KI669570">
    <property type="protein sequence ID" value="ETN15286.1"/>
    <property type="molecule type" value="Genomic_DNA"/>
</dbReference>
<dbReference type="GeneID" id="20190518"/>
<evidence type="ECO:0000313" key="2">
    <source>
        <dbReference type="Proteomes" id="UP000018817"/>
    </source>
</evidence>
<gene>
    <name evidence="1" type="ORF">PPTG_21919</name>
</gene>